<evidence type="ECO:0000313" key="5">
    <source>
        <dbReference type="Proteomes" id="UP001055303"/>
    </source>
</evidence>
<dbReference type="EMBL" id="CABFVH010000003">
    <property type="protein sequence ID" value="VUF11093.1"/>
    <property type="molecule type" value="Genomic_DNA"/>
</dbReference>
<dbReference type="Proteomes" id="UP001055303">
    <property type="component" value="Unassembled WGS sequence"/>
</dbReference>
<reference evidence="3 4" key="1">
    <citation type="submission" date="2019-06" db="EMBL/GenBank/DDBJ databases">
        <authorList>
            <person name="Rodrigo-Torres L."/>
            <person name="Arahal R. D."/>
            <person name="Lucena T."/>
        </authorList>
    </citation>
    <scope>NUCLEOTIDE SEQUENCE [LARGE SCALE GENOMIC DNA]</scope>
    <source>
        <strain evidence="3 4">SW08-7</strain>
    </source>
</reference>
<keyword evidence="1" id="KW-1133">Transmembrane helix</keyword>
<reference evidence="2" key="2">
    <citation type="journal article" date="2021" name="Front. Microbiol.">
        <title>Comprehensive Comparative Genomics and Phenotyping of Methylobacterium Species.</title>
        <authorList>
            <person name="Alessa O."/>
            <person name="Ogura Y."/>
            <person name="Fujitani Y."/>
            <person name="Takami H."/>
            <person name="Hayashi T."/>
            <person name="Sahin N."/>
            <person name="Tani A."/>
        </authorList>
    </citation>
    <scope>NUCLEOTIDE SEQUENCE</scope>
    <source>
        <strain evidence="2">DSM 22415</strain>
    </source>
</reference>
<feature type="transmembrane region" description="Helical" evidence="1">
    <location>
        <begin position="12"/>
        <end position="33"/>
    </location>
</feature>
<name>A0A564FSQ4_9HYPH</name>
<keyword evidence="1" id="KW-0472">Membrane</keyword>
<organism evidence="3 4">
    <name type="scientific">Methylobacterium dankookense</name>
    <dbReference type="NCBI Taxonomy" id="560405"/>
    <lineage>
        <taxon>Bacteria</taxon>
        <taxon>Pseudomonadati</taxon>
        <taxon>Pseudomonadota</taxon>
        <taxon>Alphaproteobacteria</taxon>
        <taxon>Hyphomicrobiales</taxon>
        <taxon>Methylobacteriaceae</taxon>
        <taxon>Methylobacterium</taxon>
    </lineage>
</organism>
<dbReference type="EMBL" id="BPQI01000015">
    <property type="protein sequence ID" value="GJD54875.1"/>
    <property type="molecule type" value="Genomic_DNA"/>
</dbReference>
<reference evidence="2" key="3">
    <citation type="submission" date="2021-08" db="EMBL/GenBank/DDBJ databases">
        <authorList>
            <person name="Tani A."/>
            <person name="Ola A."/>
            <person name="Ogura Y."/>
            <person name="Katsura K."/>
            <person name="Hayashi T."/>
        </authorList>
    </citation>
    <scope>NUCLEOTIDE SEQUENCE</scope>
    <source>
        <strain evidence="2">DSM 22415</strain>
    </source>
</reference>
<evidence type="ECO:0000313" key="2">
    <source>
        <dbReference type="EMBL" id="GJD54875.1"/>
    </source>
</evidence>
<sequence length="55" mass="6178">MQIIRHPRADDSFTALLALALSFIGILLSLAAFERVYEAQTREIESTIDRLRSAS</sequence>
<proteinExistence type="predicted"/>
<accession>A0A564FSQ4</accession>
<evidence type="ECO:0000256" key="1">
    <source>
        <dbReference type="SAM" id="Phobius"/>
    </source>
</evidence>
<dbReference type="RefSeq" id="WP_186383721.1">
    <property type="nucleotide sequence ID" value="NZ_BPQI01000015.1"/>
</dbReference>
<keyword evidence="1" id="KW-0812">Transmembrane</keyword>
<evidence type="ECO:0000313" key="3">
    <source>
        <dbReference type="EMBL" id="VUF11093.1"/>
    </source>
</evidence>
<evidence type="ECO:0000313" key="4">
    <source>
        <dbReference type="Proteomes" id="UP000401717"/>
    </source>
</evidence>
<gene>
    <name evidence="2" type="ORF">IFDJLNFL_0754</name>
    <name evidence="3" type="ORF">MTDSW087_00766</name>
</gene>
<keyword evidence="5" id="KW-1185">Reference proteome</keyword>
<dbReference type="Proteomes" id="UP000401717">
    <property type="component" value="Unassembled WGS sequence"/>
</dbReference>
<protein>
    <submittedName>
        <fullName evidence="3">Uncharacterized protein</fullName>
    </submittedName>
</protein>
<dbReference type="AlphaFoldDB" id="A0A564FSQ4"/>